<protein>
    <recommendedName>
        <fullName evidence="2">histidine kinase</fullName>
        <ecNumber evidence="2">2.7.13.3</ecNumber>
    </recommendedName>
</protein>
<gene>
    <name evidence="12" type="ORF">SAMN04489708_13912</name>
</gene>
<dbReference type="SMART" id="SM00086">
    <property type="entry name" value="PAC"/>
    <property type="match status" value="1"/>
</dbReference>
<dbReference type="InterPro" id="IPR000700">
    <property type="entry name" value="PAS-assoc_C"/>
</dbReference>
<feature type="domain" description="Response regulatory" evidence="10">
    <location>
        <begin position="630"/>
        <end position="746"/>
    </location>
</feature>
<evidence type="ECO:0000256" key="6">
    <source>
        <dbReference type="PROSITE-ProRule" id="PRU00169"/>
    </source>
</evidence>
<dbReference type="Gene3D" id="3.30.450.20">
    <property type="entry name" value="PAS domain"/>
    <property type="match status" value="1"/>
</dbReference>
<dbReference type="PROSITE" id="PS50113">
    <property type="entry name" value="PAC"/>
    <property type="match status" value="1"/>
</dbReference>
<dbReference type="GO" id="GO:0000155">
    <property type="term" value="F:phosphorelay sensor kinase activity"/>
    <property type="evidence" value="ECO:0007669"/>
    <property type="project" value="InterPro"/>
</dbReference>
<evidence type="ECO:0000256" key="1">
    <source>
        <dbReference type="ARBA" id="ARBA00000085"/>
    </source>
</evidence>
<sequence length="748" mass="79835">MTHSPVPPPTPTAGGDDDPAPGGYAPVPLAVAGQRVRALEEREAHLRFTAIAGRIGLWELDLETFVLTSSEVCREHFGLSAEQPLSWREVVASVHPDDAGRVRAAFEHSVAQRQEYALDHRIRRADGQVRWLKVLAQVQGGMAGRSLRIAGTAQDVTEQTLAERRTQALLQLDDSFRSLEDPADMAYAAARVLGETLGVGRAGYGDIDETNTVTIVRDWTSLGMSTAVGRHHLPHYGRFYEDLLRGQIVIVSDVSTDERTASHVPALRAVQAGALVNLPLIEGGRLVAMLFLNHPVPREWSPDELALIRSVAHRTRMAVQRRTAERQLRVLADTLETKVEERTRELMAAEEALRQAQKMEAVGQLTGGIAHDFNNLLAGIMASLDLLRLRVSQGRVADMERCIDTAHRSAKRAASLTHRLLAFSRRQTLAPVVVDLNQLVAELLDLVQRTVGPSIAVRFEPAAGLWMVRADAGQIENSLLNLCINARDAMPSGGTLRIATSNHAAGQPCDGPHPRPATDLQPGEYVALSVADTGEGMAPDVAARAFEPFFTTKPLGQGTGLGLSMVYGFAQQSGGSARIASEAGQGTTITLWLPRHAGADAALPAGPGAAVPPSGQARAPVSGSGRGTPAVLLVDDEPAVRSMVAESLREQGYRVLEAEDGPSALEMLRGAGPFDLLLTDVGLPGGMNGRQVADAGRVLHPGLPVLFITGYAEQAVIGERDLDPGMGVLTKPFDLDVLAARVAAALGA</sequence>
<evidence type="ECO:0000256" key="2">
    <source>
        <dbReference type="ARBA" id="ARBA00012438"/>
    </source>
</evidence>
<dbReference type="InterPro" id="IPR003661">
    <property type="entry name" value="HisK_dim/P_dom"/>
</dbReference>
<dbReference type="RefSeq" id="WP_225979029.1">
    <property type="nucleotide sequence ID" value="NZ_CP028290.1"/>
</dbReference>
<feature type="region of interest" description="Disordered" evidence="8">
    <location>
        <begin position="1"/>
        <end position="25"/>
    </location>
</feature>
<dbReference type="InterPro" id="IPR004358">
    <property type="entry name" value="Sig_transdc_His_kin-like_C"/>
</dbReference>
<organism evidence="12 13">
    <name type="scientific">Paracidovorax cattleyae</name>
    <dbReference type="NCBI Taxonomy" id="80868"/>
    <lineage>
        <taxon>Bacteria</taxon>
        <taxon>Pseudomonadati</taxon>
        <taxon>Pseudomonadota</taxon>
        <taxon>Betaproteobacteria</taxon>
        <taxon>Burkholderiales</taxon>
        <taxon>Comamonadaceae</taxon>
        <taxon>Paracidovorax</taxon>
    </lineage>
</organism>
<dbReference type="PANTHER" id="PTHR43065">
    <property type="entry name" value="SENSOR HISTIDINE KINASE"/>
    <property type="match status" value="1"/>
</dbReference>
<dbReference type="InterPro" id="IPR013655">
    <property type="entry name" value="PAS_fold_3"/>
</dbReference>
<feature type="coiled-coil region" evidence="7">
    <location>
        <begin position="332"/>
        <end position="359"/>
    </location>
</feature>
<keyword evidence="7" id="KW-0175">Coiled coil</keyword>
<dbReference type="Proteomes" id="UP000199317">
    <property type="component" value="Unassembled WGS sequence"/>
</dbReference>
<dbReference type="InterPro" id="IPR011006">
    <property type="entry name" value="CheY-like_superfamily"/>
</dbReference>
<dbReference type="Gene3D" id="3.30.450.40">
    <property type="match status" value="1"/>
</dbReference>
<evidence type="ECO:0000313" key="13">
    <source>
        <dbReference type="Proteomes" id="UP000199317"/>
    </source>
</evidence>
<name>A0A1H0WGW9_9BURK</name>
<dbReference type="SUPFAM" id="SSF55781">
    <property type="entry name" value="GAF domain-like"/>
    <property type="match status" value="1"/>
</dbReference>
<dbReference type="InterPro" id="IPR005467">
    <property type="entry name" value="His_kinase_dom"/>
</dbReference>
<evidence type="ECO:0000256" key="7">
    <source>
        <dbReference type="SAM" id="Coils"/>
    </source>
</evidence>
<proteinExistence type="predicted"/>
<keyword evidence="4" id="KW-0808">Transferase</keyword>
<dbReference type="Pfam" id="PF01590">
    <property type="entry name" value="GAF"/>
    <property type="match status" value="1"/>
</dbReference>
<keyword evidence="5" id="KW-0418">Kinase</keyword>
<dbReference type="InterPro" id="IPR001789">
    <property type="entry name" value="Sig_transdc_resp-reg_receiver"/>
</dbReference>
<reference evidence="13" key="1">
    <citation type="submission" date="2016-10" db="EMBL/GenBank/DDBJ databases">
        <authorList>
            <person name="Varghese N."/>
            <person name="Submissions S."/>
        </authorList>
    </citation>
    <scope>NUCLEOTIDE SEQUENCE [LARGE SCALE GENOMIC DNA]</scope>
    <source>
        <strain evidence="13">DSM 17101</strain>
    </source>
</reference>
<dbReference type="PANTHER" id="PTHR43065:SF42">
    <property type="entry name" value="TWO-COMPONENT SENSOR PPRA"/>
    <property type="match status" value="1"/>
</dbReference>
<dbReference type="InterPro" id="IPR003018">
    <property type="entry name" value="GAF"/>
</dbReference>
<dbReference type="CDD" id="cd18161">
    <property type="entry name" value="REC_hyHK_blue-like"/>
    <property type="match status" value="1"/>
</dbReference>
<dbReference type="InterPro" id="IPR035965">
    <property type="entry name" value="PAS-like_dom_sf"/>
</dbReference>
<dbReference type="SMART" id="SM00448">
    <property type="entry name" value="REC"/>
    <property type="match status" value="1"/>
</dbReference>
<dbReference type="Pfam" id="PF00512">
    <property type="entry name" value="HisKA"/>
    <property type="match status" value="1"/>
</dbReference>
<dbReference type="AlphaFoldDB" id="A0A1H0WGW9"/>
<dbReference type="SMART" id="SM00388">
    <property type="entry name" value="HisKA"/>
    <property type="match status" value="1"/>
</dbReference>
<dbReference type="SUPFAM" id="SSF47384">
    <property type="entry name" value="Homodimeric domain of signal transducing histidine kinase"/>
    <property type="match status" value="1"/>
</dbReference>
<dbReference type="SUPFAM" id="SSF52172">
    <property type="entry name" value="CheY-like"/>
    <property type="match status" value="1"/>
</dbReference>
<feature type="domain" description="Histidine kinase" evidence="9">
    <location>
        <begin position="368"/>
        <end position="597"/>
    </location>
</feature>
<evidence type="ECO:0000313" key="12">
    <source>
        <dbReference type="EMBL" id="SDP89887.1"/>
    </source>
</evidence>
<comment type="catalytic activity">
    <reaction evidence="1">
        <text>ATP + protein L-histidine = ADP + protein N-phospho-L-histidine.</text>
        <dbReference type="EC" id="2.7.13.3"/>
    </reaction>
</comment>
<evidence type="ECO:0000259" key="10">
    <source>
        <dbReference type="PROSITE" id="PS50110"/>
    </source>
</evidence>
<dbReference type="EMBL" id="FNJL01000039">
    <property type="protein sequence ID" value="SDP89887.1"/>
    <property type="molecule type" value="Genomic_DNA"/>
</dbReference>
<dbReference type="Gene3D" id="3.30.565.10">
    <property type="entry name" value="Histidine kinase-like ATPase, C-terminal domain"/>
    <property type="match status" value="1"/>
</dbReference>
<dbReference type="InterPro" id="IPR029016">
    <property type="entry name" value="GAF-like_dom_sf"/>
</dbReference>
<dbReference type="Gene3D" id="2.10.70.100">
    <property type="match status" value="1"/>
</dbReference>
<feature type="modified residue" description="4-aspartylphosphate" evidence="6">
    <location>
        <position position="680"/>
    </location>
</feature>
<dbReference type="SUPFAM" id="SSF55874">
    <property type="entry name" value="ATPase domain of HSP90 chaperone/DNA topoisomerase II/histidine kinase"/>
    <property type="match status" value="1"/>
</dbReference>
<dbReference type="Pfam" id="PF00072">
    <property type="entry name" value="Response_reg"/>
    <property type="match status" value="1"/>
</dbReference>
<dbReference type="SUPFAM" id="SSF55785">
    <property type="entry name" value="PYP-like sensor domain (PAS domain)"/>
    <property type="match status" value="1"/>
</dbReference>
<dbReference type="InterPro" id="IPR000014">
    <property type="entry name" value="PAS"/>
</dbReference>
<evidence type="ECO:0000259" key="11">
    <source>
        <dbReference type="PROSITE" id="PS50113"/>
    </source>
</evidence>
<evidence type="ECO:0000256" key="3">
    <source>
        <dbReference type="ARBA" id="ARBA00022553"/>
    </source>
</evidence>
<dbReference type="NCBIfam" id="TIGR00229">
    <property type="entry name" value="sensory_box"/>
    <property type="match status" value="1"/>
</dbReference>
<accession>A0A1H0WGW9</accession>
<evidence type="ECO:0000256" key="8">
    <source>
        <dbReference type="SAM" id="MobiDB-lite"/>
    </source>
</evidence>
<dbReference type="EC" id="2.7.13.3" evidence="2"/>
<dbReference type="PRINTS" id="PR00344">
    <property type="entry name" value="BCTRLSENSOR"/>
</dbReference>
<evidence type="ECO:0000259" key="9">
    <source>
        <dbReference type="PROSITE" id="PS50109"/>
    </source>
</evidence>
<dbReference type="Pfam" id="PF08447">
    <property type="entry name" value="PAS_3"/>
    <property type="match status" value="1"/>
</dbReference>
<dbReference type="Gene3D" id="3.40.50.2300">
    <property type="match status" value="1"/>
</dbReference>
<dbReference type="CDD" id="cd00082">
    <property type="entry name" value="HisKA"/>
    <property type="match status" value="1"/>
</dbReference>
<dbReference type="CDD" id="cd00130">
    <property type="entry name" value="PAS"/>
    <property type="match status" value="1"/>
</dbReference>
<dbReference type="InterPro" id="IPR036097">
    <property type="entry name" value="HisK_dim/P_sf"/>
</dbReference>
<dbReference type="SMART" id="SM00065">
    <property type="entry name" value="GAF"/>
    <property type="match status" value="1"/>
</dbReference>
<evidence type="ECO:0000256" key="4">
    <source>
        <dbReference type="ARBA" id="ARBA00022679"/>
    </source>
</evidence>
<dbReference type="PROSITE" id="PS50110">
    <property type="entry name" value="RESPONSE_REGULATORY"/>
    <property type="match status" value="1"/>
</dbReference>
<dbReference type="InterPro" id="IPR036890">
    <property type="entry name" value="HATPase_C_sf"/>
</dbReference>
<dbReference type="Pfam" id="PF02518">
    <property type="entry name" value="HATPase_c"/>
    <property type="match status" value="1"/>
</dbReference>
<dbReference type="InterPro" id="IPR003594">
    <property type="entry name" value="HATPase_dom"/>
</dbReference>
<keyword evidence="3 6" id="KW-0597">Phosphoprotein</keyword>
<feature type="domain" description="PAC" evidence="11">
    <location>
        <begin position="116"/>
        <end position="168"/>
    </location>
</feature>
<dbReference type="PROSITE" id="PS50109">
    <property type="entry name" value="HIS_KIN"/>
    <property type="match status" value="1"/>
</dbReference>
<evidence type="ECO:0000256" key="5">
    <source>
        <dbReference type="ARBA" id="ARBA00022777"/>
    </source>
</evidence>
<dbReference type="InterPro" id="IPR001610">
    <property type="entry name" value="PAC"/>
</dbReference>
<keyword evidence="13" id="KW-1185">Reference proteome</keyword>
<dbReference type="SMART" id="SM00387">
    <property type="entry name" value="HATPase_c"/>
    <property type="match status" value="1"/>
</dbReference>
<dbReference type="Gene3D" id="1.10.287.130">
    <property type="match status" value="1"/>
</dbReference>
<feature type="compositionally biased region" description="Pro residues" evidence="8">
    <location>
        <begin position="1"/>
        <end position="11"/>
    </location>
</feature>